<dbReference type="SUPFAM" id="SSF82171">
    <property type="entry name" value="DPP6 N-terminal domain-like"/>
    <property type="match status" value="1"/>
</dbReference>
<dbReference type="RefSeq" id="XP_641293.1">
    <property type="nucleotide sequence ID" value="XM_636201.1"/>
</dbReference>
<dbReference type="PhylomeDB" id="Q54VR2"/>
<dbReference type="VEuPathDB" id="AmoebaDB:DDB_G0280185"/>
<accession>Q54VR2</accession>
<protein>
    <submittedName>
        <fullName evidence="2">Uncharacterized protein</fullName>
    </submittedName>
</protein>
<dbReference type="GeneID" id="8622426"/>
<comment type="caution">
    <text evidence="2">The sequence shown here is derived from an EMBL/GenBank/DDBJ whole genome shotgun (WGS) entry which is preliminary data.</text>
</comment>
<dbReference type="EMBL" id="AAFI02000035">
    <property type="protein sequence ID" value="EAL67319.1"/>
    <property type="molecule type" value="Genomic_DNA"/>
</dbReference>
<evidence type="ECO:0000256" key="1">
    <source>
        <dbReference type="SAM" id="SignalP"/>
    </source>
</evidence>
<dbReference type="AlphaFoldDB" id="Q54VR2"/>
<reference evidence="2 3" key="1">
    <citation type="journal article" date="2005" name="Nature">
        <title>The genome of the social amoeba Dictyostelium discoideum.</title>
        <authorList>
            <consortium name="The Dictyostelium discoideum Sequencing Consortium"/>
            <person name="Eichinger L."/>
            <person name="Pachebat J.A."/>
            <person name="Glockner G."/>
            <person name="Rajandream M.A."/>
            <person name="Sucgang R."/>
            <person name="Berriman M."/>
            <person name="Song J."/>
            <person name="Olsen R."/>
            <person name="Szafranski K."/>
            <person name="Xu Q."/>
            <person name="Tunggal B."/>
            <person name="Kummerfeld S."/>
            <person name="Madera M."/>
            <person name="Konfortov B.A."/>
            <person name="Rivero F."/>
            <person name="Bankier A.T."/>
            <person name="Lehmann R."/>
            <person name="Hamlin N."/>
            <person name="Davies R."/>
            <person name="Gaudet P."/>
            <person name="Fey P."/>
            <person name="Pilcher K."/>
            <person name="Chen G."/>
            <person name="Saunders D."/>
            <person name="Sodergren E."/>
            <person name="Davis P."/>
            <person name="Kerhornou A."/>
            <person name="Nie X."/>
            <person name="Hall N."/>
            <person name="Anjard C."/>
            <person name="Hemphill L."/>
            <person name="Bason N."/>
            <person name="Farbrother P."/>
            <person name="Desany B."/>
            <person name="Just E."/>
            <person name="Morio T."/>
            <person name="Rost R."/>
            <person name="Churcher C."/>
            <person name="Cooper J."/>
            <person name="Haydock S."/>
            <person name="van Driessche N."/>
            <person name="Cronin A."/>
            <person name="Goodhead I."/>
            <person name="Muzny D."/>
            <person name="Mourier T."/>
            <person name="Pain A."/>
            <person name="Lu M."/>
            <person name="Harper D."/>
            <person name="Lindsay R."/>
            <person name="Hauser H."/>
            <person name="James K."/>
            <person name="Quiles M."/>
            <person name="Madan Babu M."/>
            <person name="Saito T."/>
            <person name="Buchrieser C."/>
            <person name="Wardroper A."/>
            <person name="Felder M."/>
            <person name="Thangavelu M."/>
            <person name="Johnson D."/>
            <person name="Knights A."/>
            <person name="Loulseged H."/>
            <person name="Mungall K."/>
            <person name="Oliver K."/>
            <person name="Price C."/>
            <person name="Quail M.A."/>
            <person name="Urushihara H."/>
            <person name="Hernandez J."/>
            <person name="Rabbinowitsch E."/>
            <person name="Steffen D."/>
            <person name="Sanders M."/>
            <person name="Ma J."/>
            <person name="Kohara Y."/>
            <person name="Sharp S."/>
            <person name="Simmonds M."/>
            <person name="Spiegler S."/>
            <person name="Tivey A."/>
            <person name="Sugano S."/>
            <person name="White B."/>
            <person name="Walker D."/>
            <person name="Woodward J."/>
            <person name="Winckler T."/>
            <person name="Tanaka Y."/>
            <person name="Shaulsky G."/>
            <person name="Schleicher M."/>
            <person name="Weinstock G."/>
            <person name="Rosenthal A."/>
            <person name="Cox E.C."/>
            <person name="Chisholm R.L."/>
            <person name="Gibbs R."/>
            <person name="Loomis W.F."/>
            <person name="Platzer M."/>
            <person name="Kay R.R."/>
            <person name="Williams J."/>
            <person name="Dear P.H."/>
            <person name="Noegel A.A."/>
            <person name="Barrell B."/>
            <person name="Kuspa A."/>
        </authorList>
    </citation>
    <scope>NUCLEOTIDE SEQUENCE [LARGE SCALE GENOMIC DNA]</scope>
    <source>
        <strain evidence="2 3">AX4</strain>
    </source>
</reference>
<proteinExistence type="predicted"/>
<organism evidence="2 3">
    <name type="scientific">Dictyostelium discoideum</name>
    <name type="common">Social amoeba</name>
    <dbReference type="NCBI Taxonomy" id="44689"/>
    <lineage>
        <taxon>Eukaryota</taxon>
        <taxon>Amoebozoa</taxon>
        <taxon>Evosea</taxon>
        <taxon>Eumycetozoa</taxon>
        <taxon>Dictyostelia</taxon>
        <taxon>Dictyosteliales</taxon>
        <taxon>Dictyosteliaceae</taxon>
        <taxon>Dictyostelium</taxon>
    </lineage>
</organism>
<sequence length="347" mass="39840">MKILFIILQILLITFFVDSQSQYIYTFTNDNTFMMIDINTGDLVFNNTLPLIQAGKKNLQLSVKYISSLVDQTFTTLSSYQQKDGGPTFFVTVDYNFQSNQFSTMSKPVVDVDLTSSNPDQKYIQIGNDFYIPTIDYSSSLPDLTLSNWDFNSHLLNLIQIELPDYNSSVTVFSSYDSINNKMYFIYYGNGDNATPYLTSIDTPIVNGKVTNIETYKIPTSNLPYSKYGGELFVISGTVYYISNDESGNSYSIHQFNLENSQVTTLITFNTTGISLEFTPYFFSPDFNYLMIMDGGNDINNSQVTYKFIDLQNDFNIIYTFQSTNYFNYLSFYSDSFFYFNGNFSKR</sequence>
<dbReference type="KEGG" id="ddi:DDB_G0280185"/>
<dbReference type="InParanoid" id="Q54VR2"/>
<dbReference type="HOGENOM" id="CLU_732429_0_0_1"/>
<feature type="chain" id="PRO_5004249970" evidence="1">
    <location>
        <begin position="20"/>
        <end position="347"/>
    </location>
</feature>
<feature type="signal peptide" evidence="1">
    <location>
        <begin position="1"/>
        <end position="19"/>
    </location>
</feature>
<gene>
    <name evidence="2" type="ORF">DDB_G0280185</name>
</gene>
<keyword evidence="3" id="KW-1185">Reference proteome</keyword>
<dbReference type="Proteomes" id="UP000002195">
    <property type="component" value="Unassembled WGS sequence"/>
</dbReference>
<name>Q54VR2_DICDI</name>
<evidence type="ECO:0000313" key="2">
    <source>
        <dbReference type="EMBL" id="EAL67319.1"/>
    </source>
</evidence>
<dbReference type="PaxDb" id="44689-DDB0234249"/>
<keyword evidence="1" id="KW-0732">Signal</keyword>
<dbReference type="dictyBase" id="DDB_G0280185"/>
<evidence type="ECO:0000313" key="3">
    <source>
        <dbReference type="Proteomes" id="UP000002195"/>
    </source>
</evidence>